<feature type="compositionally biased region" description="Basic and acidic residues" evidence="1">
    <location>
        <begin position="79"/>
        <end position="109"/>
    </location>
</feature>
<name>A0ABS8WRW0_DATST</name>
<evidence type="ECO:0000313" key="2">
    <source>
        <dbReference type="EMBL" id="MCE3215650.1"/>
    </source>
</evidence>
<feature type="region of interest" description="Disordered" evidence="1">
    <location>
        <begin position="1"/>
        <end position="49"/>
    </location>
</feature>
<comment type="caution">
    <text evidence="2">The sequence shown here is derived from an EMBL/GenBank/DDBJ whole genome shotgun (WGS) entry which is preliminary data.</text>
</comment>
<gene>
    <name evidence="2" type="ORF">HAX54_003073</name>
</gene>
<organism evidence="2 3">
    <name type="scientific">Datura stramonium</name>
    <name type="common">Jimsonweed</name>
    <name type="synonym">Common thornapple</name>
    <dbReference type="NCBI Taxonomy" id="4076"/>
    <lineage>
        <taxon>Eukaryota</taxon>
        <taxon>Viridiplantae</taxon>
        <taxon>Streptophyta</taxon>
        <taxon>Embryophyta</taxon>
        <taxon>Tracheophyta</taxon>
        <taxon>Spermatophyta</taxon>
        <taxon>Magnoliopsida</taxon>
        <taxon>eudicotyledons</taxon>
        <taxon>Gunneridae</taxon>
        <taxon>Pentapetalae</taxon>
        <taxon>asterids</taxon>
        <taxon>lamiids</taxon>
        <taxon>Solanales</taxon>
        <taxon>Solanaceae</taxon>
        <taxon>Solanoideae</taxon>
        <taxon>Datureae</taxon>
        <taxon>Datura</taxon>
    </lineage>
</organism>
<reference evidence="2 3" key="1">
    <citation type="journal article" date="2021" name="BMC Genomics">
        <title>Datura genome reveals duplications of psychoactive alkaloid biosynthetic genes and high mutation rate following tissue culture.</title>
        <authorList>
            <person name="Rajewski A."/>
            <person name="Carter-House D."/>
            <person name="Stajich J."/>
            <person name="Litt A."/>
        </authorList>
    </citation>
    <scope>NUCLEOTIDE SEQUENCE [LARGE SCALE GENOMIC DNA]</scope>
    <source>
        <strain evidence="2">AR-01</strain>
    </source>
</reference>
<protein>
    <submittedName>
        <fullName evidence="2">Uncharacterized protein</fullName>
    </submittedName>
</protein>
<dbReference type="Proteomes" id="UP000823775">
    <property type="component" value="Unassembled WGS sequence"/>
</dbReference>
<feature type="compositionally biased region" description="Low complexity" evidence="1">
    <location>
        <begin position="31"/>
        <end position="47"/>
    </location>
</feature>
<proteinExistence type="predicted"/>
<keyword evidence="3" id="KW-1185">Reference proteome</keyword>
<evidence type="ECO:0000313" key="3">
    <source>
        <dbReference type="Proteomes" id="UP000823775"/>
    </source>
</evidence>
<accession>A0ABS8WRW0</accession>
<feature type="compositionally biased region" description="Polar residues" evidence="1">
    <location>
        <begin position="1"/>
        <end position="14"/>
    </location>
</feature>
<sequence>MVVVSSVLNNSYRPSKSLIEPTELRDESECESPSGSEESYEIESSGEAPIVTTTARTKSQAIAEVAYPLPQSVEGGEEIEAKNDDPPNDNEEKGENGYTYRPHEYDPVERTGPVGATFVEIGVAPETPTVVDSRVASAIPTNQSMRV</sequence>
<evidence type="ECO:0000256" key="1">
    <source>
        <dbReference type="SAM" id="MobiDB-lite"/>
    </source>
</evidence>
<dbReference type="EMBL" id="JACEIK010011394">
    <property type="protein sequence ID" value="MCE3215650.1"/>
    <property type="molecule type" value="Genomic_DNA"/>
</dbReference>
<feature type="region of interest" description="Disordered" evidence="1">
    <location>
        <begin position="68"/>
        <end position="111"/>
    </location>
</feature>